<dbReference type="OrthoDB" id="9771173at2"/>
<reference evidence="11 12" key="1">
    <citation type="submission" date="2019-05" db="EMBL/GenBank/DDBJ databases">
        <authorList>
            <consortium name="Pathogen Informatics"/>
        </authorList>
    </citation>
    <scope>NUCLEOTIDE SEQUENCE [LARGE SCALE GENOMIC DNA]</scope>
    <source>
        <strain evidence="11 12">NCTC503</strain>
    </source>
</reference>
<dbReference type="Gene3D" id="2.60.120.260">
    <property type="entry name" value="Galactose-binding domain-like"/>
    <property type="match status" value="3"/>
</dbReference>
<evidence type="ECO:0000256" key="1">
    <source>
        <dbReference type="ARBA" id="ARBA00004613"/>
    </source>
</evidence>
<dbReference type="RefSeq" id="WP_138209178.1">
    <property type="nucleotide sequence ID" value="NZ_LR590481.1"/>
</dbReference>
<keyword evidence="6" id="KW-0812">Transmembrane</keyword>
<dbReference type="GO" id="GO:0005576">
    <property type="term" value="C:extracellular region"/>
    <property type="evidence" value="ECO:0007669"/>
    <property type="project" value="UniProtKB-SubCell"/>
</dbReference>
<keyword evidence="3" id="KW-0732">Signal</keyword>
<sequence>MELEIKSDFLKENIILNNPIENPEFRYILYTKNLKVNINENKEILFFDNTDGKEVFTMEVPYMIDNQGELSKDIDVQCIEKEDGVQELVIKPNKEWLNAPKRAYPVKIDPPVRSSLDVKKIQDAFVASGLPTQNYREADRLGVGNGKYSKTTRSFLKFELPQISSADMIIDAKLYSLLFSDQNNNTQINVHKVLGNWDSKSITWNRKPNFSSKIEDYAIVKGKVGSIFHWDITAIAKEWYNSGNNYGLMLKNNNESSGYTEFLSSDIHKDFKGIRPQVVFYYVNNSGLEDYWSYHSQEVGRAGTGHVNDYNGNLVFTHNDLSTNGNLMPASISHVYNSNEKDKSIGFGLGWRLNYYQTIEPKIIEGKRWYEYTDSDGTKHHFKYDDKEKIYKEDSGLDLKFKINSDGSYEIKDKDDNTLTFTKWGYLYIVKDKNNNKLTINYGGTKVRSITDGAGKQIKFDVLSNGYLVGITDPAGRRTSFTYSGIKLSKITYPDGKYTLYEYNSDNTLKLVTNYDGYQMQYEYYGSKPNRVKKVLEKHSNGTLGGELSLVYGFNQTTFKDVKGRSHIYQFNNLGNTVSVKDTDGSAEYYKYFDKENNKNKLELESKLQKTTKNYLKNHNIELNNTEWTKDSWTGSSGSADVTSEDKYLGNKSLKINKTNDKSRQFYSQSLNLEKGKTYTLSAYVKSKNISNKNSKGAGVFVNYQNNKGSWETVESRFISGSNDWDRLEVKFTLPKDSASNQVLARAGIMSETGIAYIDSFQLEEGSIANRYNMLENANFMYTSGDKPLYWTKAAECDSGDKYEVFEGRKTFKVNGNATKNKNIGQVVSASGKKGDTFVVSGWGKSDSVPTHSQRYFALDVGIKKKGSNEYQWTVVPFNQDSSQWQFVSEKVVAKHDYDRITVYGLYYLNANTAHFSDIQLFKEEFGQSYTYDSKGNVISVEDLSKQKSKFEYNGNNDLVKSIDPKGNEFKYEYDGKRNVTKATTSENVVYSFTYDSKGNPLTSKVSGSGLFMESSAEYTANGNYMKSMTDSSGNKIGYDWNETKGLLNKSIDSKGNETNYKYDNLDRVISVDKDIKNESLVQIPFNHNLNNNSGIQPIESQSVTFERDLKGDMSMGAFQSTYNLLSKNSSFENTTSEWALTDWNKSTGKWRLVQDGAVGKYSLECYDSDGKTDGSITNAIAYQYVEYPSVTTEEKILSLSAYAKRIGNATPGLSVVCYDNSGNEIGGSYKIHMQDIVENKWCRISKEFNVPKGTKKVRAVLRSNVKDKELVRFDGVQLEEKPFPTPYTDNRRSGGTSLKYNFNINDEEGAFSSFFKLAGNKNDSKTIISTEKEEKSLFSLYLDKENNLQLSVKDKNKQIKNIITVNKDQIKKDNWHFVLVNWKKLGDEYKFSLYLDDKNYEAKVKDVEDFSGGITSIGSNAKGTQILEGYLERFVYSNKNLSVEEIGTLKQKKDIKSQNIKVTNNYTYENDNIKTVSHNGFSYIFNYDVFGNTTSVNVGKQQLINNKYEARTGKLLESTYGNGHKTSLDYDGTDAVIGKRFNGQLKYRYEHDANGNLGYKEDLENGVNYRYIYDVADRLVKVEDSKGNYFTTDYDKNNNKSKIIERINGKVYTTSYSYDKDNRVKDTTLPSGSKVLNNYDSIGRITKNEVNTGKTSLNTTFTFEAGYKGSQTNRISSMKNNNKEILYTYDKNGNIETIKSEGKLIKYHYNSLNEVIREDNEPLGKTIVYNYDVGGNITSKIEYEYVGSQKLGKEIKTYNYEYGDSNWKDKLTSFDGKEITYDAIGNPLSYDGYKFTWQHGRQLKSISGNNKNISYKYNDSGIRTEKSVNGEVTKYHLNGSDVAYEETLDSTGKVKDSIYYNYDASNHLVSMTLNSEEYFYIRNAQNDIIALTDKSGKEVVTYNYDTWGKLISVEGTLKDTVGIKNPYRYRGYRYDIETGFYYLSTRYYNPEISRFINADSAVGQIGNIQGHNMFQYSFNNPVNLDDPSGCWPKLSTILTGVAVVAAVVAVAAVVVATVPAVALAGGIVLGGSVGIAAGVAKTAAIVAIGAGAAAATVKVAKNVSNKLSRREHTVYKLIDQNSKQTKYVGRTKNPTTRRIAHNSKGSKTAGLKFIPIATDLTYFEARGLEQIAMLEYNTKSYLNSVNGISPKNPRRDIYMAAGRQVAHYVGNQISNEILYWTGK</sequence>
<comment type="subcellular location">
    <subcellularLocation>
        <location evidence="1">Secreted</location>
    </subcellularLocation>
</comment>
<evidence type="ECO:0000256" key="2">
    <source>
        <dbReference type="ARBA" id="ARBA00022525"/>
    </source>
</evidence>
<evidence type="ECO:0000313" key="11">
    <source>
        <dbReference type="EMBL" id="VTQ83524.1"/>
    </source>
</evidence>
<feature type="transmembrane region" description="Helical" evidence="6">
    <location>
        <begin position="1995"/>
        <end position="2016"/>
    </location>
</feature>
<dbReference type="InterPro" id="IPR055372">
    <property type="entry name" value="CBM96"/>
</dbReference>
<dbReference type="SUPFAM" id="SSF49785">
    <property type="entry name" value="Galactose-binding domain-like"/>
    <property type="match status" value="1"/>
</dbReference>
<feature type="domain" description="DUF6531" evidence="8">
    <location>
        <begin position="306"/>
        <end position="382"/>
    </location>
</feature>
<keyword evidence="4" id="KW-0677">Repeat</keyword>
<dbReference type="SUPFAM" id="SSF49899">
    <property type="entry name" value="Concanavalin A-like lectins/glucanases"/>
    <property type="match status" value="1"/>
</dbReference>
<dbReference type="Pfam" id="PF02018">
    <property type="entry name" value="CBM_4_9"/>
    <property type="match status" value="1"/>
</dbReference>
<keyword evidence="2" id="KW-0964">Secreted</keyword>
<dbReference type="NCBIfam" id="TIGR03696">
    <property type="entry name" value="Rhs_assc_core"/>
    <property type="match status" value="1"/>
</dbReference>
<protein>
    <submittedName>
        <fullName evidence="11">Putative cell wall associated protein</fullName>
    </submittedName>
</protein>
<evidence type="ECO:0000313" key="12">
    <source>
        <dbReference type="Proteomes" id="UP000308489"/>
    </source>
</evidence>
<dbReference type="InterPro" id="IPR008979">
    <property type="entry name" value="Galactose-bd-like_sf"/>
</dbReference>
<evidence type="ECO:0000256" key="4">
    <source>
        <dbReference type="ARBA" id="ARBA00022737"/>
    </source>
</evidence>
<evidence type="ECO:0000259" key="7">
    <source>
        <dbReference type="Pfam" id="PF02018"/>
    </source>
</evidence>
<dbReference type="InterPro" id="IPR013320">
    <property type="entry name" value="ConA-like_dom_sf"/>
</dbReference>
<dbReference type="EMBL" id="LR590481">
    <property type="protein sequence ID" value="VTQ83524.1"/>
    <property type="molecule type" value="Genomic_DNA"/>
</dbReference>
<dbReference type="Proteomes" id="UP000308489">
    <property type="component" value="Chromosome 1"/>
</dbReference>
<dbReference type="InterPro" id="IPR022385">
    <property type="entry name" value="Rhs_assc_core"/>
</dbReference>
<evidence type="ECO:0000259" key="10">
    <source>
        <dbReference type="Pfam" id="PF25023"/>
    </source>
</evidence>
<feature type="transmembrane region" description="Helical" evidence="6">
    <location>
        <begin position="2021"/>
        <end position="2038"/>
    </location>
</feature>
<dbReference type="InterPro" id="IPR050708">
    <property type="entry name" value="T6SS_VgrG/RHS"/>
</dbReference>
<dbReference type="PANTHER" id="PTHR32305">
    <property type="match status" value="1"/>
</dbReference>
<dbReference type="Pfam" id="PF24517">
    <property type="entry name" value="CBM96"/>
    <property type="match status" value="1"/>
</dbReference>
<feature type="domain" description="Carbohydrate-binding module family 96" evidence="9">
    <location>
        <begin position="118"/>
        <end position="266"/>
    </location>
</feature>
<dbReference type="Pfam" id="PF20148">
    <property type="entry name" value="DUF6531"/>
    <property type="match status" value="1"/>
</dbReference>
<dbReference type="Gene3D" id="2.180.10.10">
    <property type="entry name" value="RHS repeat-associated core"/>
    <property type="match status" value="1"/>
</dbReference>
<feature type="domain" description="Teneurin-like YD-shell" evidence="10">
    <location>
        <begin position="1744"/>
        <end position="1983"/>
    </location>
</feature>
<name>A0A4U9QXE8_HATHI</name>
<evidence type="ECO:0000256" key="5">
    <source>
        <dbReference type="ARBA" id="ARBA00022801"/>
    </source>
</evidence>
<keyword evidence="6" id="KW-1133">Transmembrane helix</keyword>
<accession>A0A4U9QXE8</accession>
<evidence type="ECO:0000259" key="8">
    <source>
        <dbReference type="Pfam" id="PF20148"/>
    </source>
</evidence>
<proteinExistence type="predicted"/>
<gene>
    <name evidence="11" type="primary">wapA_1</name>
    <name evidence="11" type="ORF">NCTC503_00370</name>
</gene>
<dbReference type="NCBIfam" id="NF033679">
    <property type="entry name" value="DNRLRE_dom"/>
    <property type="match status" value="1"/>
</dbReference>
<dbReference type="PANTHER" id="PTHR32305:SF15">
    <property type="entry name" value="PROTEIN RHSA-RELATED"/>
    <property type="match status" value="1"/>
</dbReference>
<keyword evidence="5" id="KW-0378">Hydrolase</keyword>
<organism evidence="11 12">
    <name type="scientific">Hathewaya histolytica</name>
    <name type="common">Clostridium histolyticum</name>
    <dbReference type="NCBI Taxonomy" id="1498"/>
    <lineage>
        <taxon>Bacteria</taxon>
        <taxon>Bacillati</taxon>
        <taxon>Bacillota</taxon>
        <taxon>Clostridia</taxon>
        <taxon>Eubacteriales</taxon>
        <taxon>Clostridiaceae</taxon>
        <taxon>Hathewaya</taxon>
    </lineage>
</organism>
<dbReference type="InterPro" id="IPR045351">
    <property type="entry name" value="DUF6531"/>
</dbReference>
<dbReference type="InterPro" id="IPR056823">
    <property type="entry name" value="TEN-like_YD-shell"/>
</dbReference>
<evidence type="ECO:0000256" key="6">
    <source>
        <dbReference type="SAM" id="Phobius"/>
    </source>
</evidence>
<dbReference type="Pfam" id="PF25023">
    <property type="entry name" value="TEN_YD-shell"/>
    <property type="match status" value="1"/>
</dbReference>
<keyword evidence="12" id="KW-1185">Reference proteome</keyword>
<evidence type="ECO:0000256" key="3">
    <source>
        <dbReference type="ARBA" id="ARBA00022729"/>
    </source>
</evidence>
<feature type="domain" description="CBM-cenC" evidence="7">
    <location>
        <begin position="613"/>
        <end position="742"/>
    </location>
</feature>
<dbReference type="KEGG" id="hhw:NCTC503_00370"/>
<keyword evidence="6" id="KW-0472">Membrane</keyword>
<dbReference type="GO" id="GO:0016798">
    <property type="term" value="F:hydrolase activity, acting on glycosyl bonds"/>
    <property type="evidence" value="ECO:0007669"/>
    <property type="project" value="InterPro"/>
</dbReference>
<dbReference type="InterPro" id="IPR003305">
    <property type="entry name" value="CenC_carb-bd"/>
</dbReference>
<evidence type="ECO:0000259" key="9">
    <source>
        <dbReference type="Pfam" id="PF24517"/>
    </source>
</evidence>